<dbReference type="InterPro" id="IPR050640">
    <property type="entry name" value="Bact_2-comp_sensor_kinase"/>
</dbReference>
<dbReference type="EMBL" id="JAHQCW010000011">
    <property type="protein sequence ID" value="MBU9736642.1"/>
    <property type="molecule type" value="Genomic_DNA"/>
</dbReference>
<dbReference type="RefSeq" id="WP_238721413.1">
    <property type="nucleotide sequence ID" value="NZ_JAHQCW010000011.1"/>
</dbReference>
<gene>
    <name evidence="3" type="ORF">KTH89_08830</name>
</gene>
<proteinExistence type="predicted"/>
<keyword evidence="1" id="KW-0472">Membrane</keyword>
<feature type="transmembrane region" description="Helical" evidence="1">
    <location>
        <begin position="286"/>
        <end position="310"/>
    </location>
</feature>
<dbReference type="InterPro" id="IPR010559">
    <property type="entry name" value="Sig_transdc_His_kin_internal"/>
</dbReference>
<dbReference type="GO" id="GO:0000155">
    <property type="term" value="F:phosphorelay sensor kinase activity"/>
    <property type="evidence" value="ECO:0007669"/>
    <property type="project" value="InterPro"/>
</dbReference>
<comment type="caution">
    <text evidence="3">The sequence shown here is derived from an EMBL/GenBank/DDBJ whole genome shotgun (WGS) entry which is preliminary data.</text>
</comment>
<dbReference type="GO" id="GO:0016020">
    <property type="term" value="C:membrane"/>
    <property type="evidence" value="ECO:0007669"/>
    <property type="project" value="InterPro"/>
</dbReference>
<keyword evidence="1" id="KW-1133">Transmembrane helix</keyword>
<organism evidence="3 4">
    <name type="scientific">Diplocloster agilis</name>
    <dbReference type="NCBI Taxonomy" id="2850323"/>
    <lineage>
        <taxon>Bacteria</taxon>
        <taxon>Bacillati</taxon>
        <taxon>Bacillota</taxon>
        <taxon>Clostridia</taxon>
        <taxon>Lachnospirales</taxon>
        <taxon>Lachnospiraceae</taxon>
        <taxon>Diplocloster</taxon>
    </lineage>
</organism>
<keyword evidence="1" id="KW-0812">Transmembrane</keyword>
<reference evidence="3" key="1">
    <citation type="submission" date="2021-06" db="EMBL/GenBank/DDBJ databases">
        <title>Description of novel taxa of the family Lachnospiraceae.</title>
        <authorList>
            <person name="Chaplin A.V."/>
            <person name="Sokolova S.R."/>
            <person name="Pikina A.P."/>
            <person name="Korzhanova M."/>
            <person name="Belova V."/>
            <person name="Korostin D."/>
            <person name="Efimov B.A."/>
        </authorList>
    </citation>
    <scope>NUCLEOTIDE SEQUENCE</scope>
    <source>
        <strain evidence="3">ASD5720</strain>
    </source>
</reference>
<sequence>MKSSFQKKLFLKSSIIIISMVLIFLIFFSNYVYREISKTSRNNLNELAAKTGNELTLLFDDMDKISLYVSTNPDIIRAFHDTRMREVSNQELSMSIYNIITSITVPNSSSRFRINLFNDKRNFISTGIPYSKSMVNDKLSSEDYLQWYQSLPIIHSNSNITPLSSDTWNSKPTQFISLYREIFDSIVIDLPTGIVEIQCPSKFIEQIMVLDVPNVDSYLYAADGTAIYGTSDKIPALAGLPFDRKGSPPDLTPSYTIADNHVYSAVRLENGWFLLLAQHQNQVFQIVFRLCVSVLLISVCILLICLAVLFKIMKNTTEPLRQLTASVNMITLNSPYLNVDTSQYSNELAGLTMAFDEMMKRLKNSMEENVKAKAYEARANMIALQSQVNPHFICNILTIIKAMSREQDTEKIGQICDYLARMLRYISAYDQEGVPMREEINDAETYLNLMKIRYEGLFDYDLYINSKLDIDAFRVPKLFLQPLLENSFQHGFKKVVPPWHLKIACTIKNDYYWSITVQDNGVGINDEEAEKIQKKLSEFMDNSSNTIASLKIGGMGLINTIARLKMRYPDSLTFHIRSLAEGGTLIEIGGKLDDEYFTC</sequence>
<evidence type="ECO:0000259" key="2">
    <source>
        <dbReference type="Pfam" id="PF06580"/>
    </source>
</evidence>
<name>A0A949K772_9FIRM</name>
<dbReference type="PANTHER" id="PTHR34220:SF7">
    <property type="entry name" value="SENSOR HISTIDINE KINASE YPDA"/>
    <property type="match status" value="1"/>
</dbReference>
<evidence type="ECO:0000313" key="3">
    <source>
        <dbReference type="EMBL" id="MBU9736642.1"/>
    </source>
</evidence>
<dbReference type="SUPFAM" id="SSF55874">
    <property type="entry name" value="ATPase domain of HSP90 chaperone/DNA topoisomerase II/histidine kinase"/>
    <property type="match status" value="1"/>
</dbReference>
<accession>A0A949K772</accession>
<evidence type="ECO:0000313" key="4">
    <source>
        <dbReference type="Proteomes" id="UP000712157"/>
    </source>
</evidence>
<keyword evidence="3" id="KW-0808">Transferase</keyword>
<dbReference type="InterPro" id="IPR036890">
    <property type="entry name" value="HATPase_C_sf"/>
</dbReference>
<feature type="domain" description="Signal transduction histidine kinase internal region" evidence="2">
    <location>
        <begin position="380"/>
        <end position="455"/>
    </location>
</feature>
<dbReference type="PANTHER" id="PTHR34220">
    <property type="entry name" value="SENSOR HISTIDINE KINASE YPDA"/>
    <property type="match status" value="1"/>
</dbReference>
<dbReference type="Pfam" id="PF06580">
    <property type="entry name" value="His_kinase"/>
    <property type="match status" value="1"/>
</dbReference>
<dbReference type="Proteomes" id="UP000712157">
    <property type="component" value="Unassembled WGS sequence"/>
</dbReference>
<dbReference type="Gene3D" id="6.10.340.10">
    <property type="match status" value="1"/>
</dbReference>
<dbReference type="Gene3D" id="3.30.565.10">
    <property type="entry name" value="Histidine kinase-like ATPase, C-terminal domain"/>
    <property type="match status" value="1"/>
</dbReference>
<keyword evidence="3" id="KW-0418">Kinase</keyword>
<feature type="transmembrane region" description="Helical" evidence="1">
    <location>
        <begin position="9"/>
        <end position="33"/>
    </location>
</feature>
<protein>
    <submittedName>
        <fullName evidence="3">Histidine kinase</fullName>
    </submittedName>
</protein>
<keyword evidence="4" id="KW-1185">Reference proteome</keyword>
<dbReference type="AlphaFoldDB" id="A0A949K772"/>
<evidence type="ECO:0000256" key="1">
    <source>
        <dbReference type="SAM" id="Phobius"/>
    </source>
</evidence>